<dbReference type="RefSeq" id="WP_229792552.1">
    <property type="nucleotide sequence ID" value="NZ_BMYD01000006.1"/>
</dbReference>
<keyword evidence="1" id="KW-1133">Transmembrane helix</keyword>
<evidence type="ECO:0000256" key="1">
    <source>
        <dbReference type="SAM" id="Phobius"/>
    </source>
</evidence>
<dbReference type="EMBL" id="BMYD01000006">
    <property type="protein sequence ID" value="GHA89220.1"/>
    <property type="molecule type" value="Genomic_DNA"/>
</dbReference>
<name>A0A918T3M5_9GAMM</name>
<sequence length="107" mass="11926">MFAYARLFLSSRFGSRRPDPRHVLSALRTLLEPRKPRHRALRVLLGVVGVLLLAVLAVVGIALGALMLMCGLGYRMLRGSPRRERVTATRVVDGEYRVVARPVLPSH</sequence>
<comment type="caution">
    <text evidence="2">The sequence shown here is derived from an EMBL/GenBank/DDBJ whole genome shotgun (WGS) entry which is preliminary data.</text>
</comment>
<reference evidence="2" key="2">
    <citation type="submission" date="2020-09" db="EMBL/GenBank/DDBJ databases">
        <authorList>
            <person name="Sun Q."/>
            <person name="Kim S."/>
        </authorList>
    </citation>
    <scope>NUCLEOTIDE SEQUENCE</scope>
    <source>
        <strain evidence="2">KCTC 23077</strain>
    </source>
</reference>
<organism evidence="2 3">
    <name type="scientific">Cognatilysobacter bugurensis</name>
    <dbReference type="NCBI Taxonomy" id="543356"/>
    <lineage>
        <taxon>Bacteria</taxon>
        <taxon>Pseudomonadati</taxon>
        <taxon>Pseudomonadota</taxon>
        <taxon>Gammaproteobacteria</taxon>
        <taxon>Lysobacterales</taxon>
        <taxon>Lysobacteraceae</taxon>
        <taxon>Cognatilysobacter</taxon>
    </lineage>
</organism>
<keyword evidence="1" id="KW-0472">Membrane</keyword>
<keyword evidence="3" id="KW-1185">Reference proteome</keyword>
<dbReference type="AlphaFoldDB" id="A0A918T3M5"/>
<protein>
    <submittedName>
        <fullName evidence="2">Uncharacterized protein</fullName>
    </submittedName>
</protein>
<reference evidence="2" key="1">
    <citation type="journal article" date="2014" name="Int. J. Syst. Evol. Microbiol.">
        <title>Complete genome sequence of Corynebacterium casei LMG S-19264T (=DSM 44701T), isolated from a smear-ripened cheese.</title>
        <authorList>
            <consortium name="US DOE Joint Genome Institute (JGI-PGF)"/>
            <person name="Walter F."/>
            <person name="Albersmeier A."/>
            <person name="Kalinowski J."/>
            <person name="Ruckert C."/>
        </authorList>
    </citation>
    <scope>NUCLEOTIDE SEQUENCE</scope>
    <source>
        <strain evidence="2">KCTC 23077</strain>
    </source>
</reference>
<evidence type="ECO:0000313" key="2">
    <source>
        <dbReference type="EMBL" id="GHA89220.1"/>
    </source>
</evidence>
<evidence type="ECO:0000313" key="3">
    <source>
        <dbReference type="Proteomes" id="UP000646426"/>
    </source>
</evidence>
<keyword evidence="1" id="KW-0812">Transmembrane</keyword>
<dbReference type="Proteomes" id="UP000646426">
    <property type="component" value="Unassembled WGS sequence"/>
</dbReference>
<proteinExistence type="predicted"/>
<feature type="transmembrane region" description="Helical" evidence="1">
    <location>
        <begin position="43"/>
        <end position="74"/>
    </location>
</feature>
<gene>
    <name evidence="2" type="ORF">GCM10007067_28920</name>
</gene>
<accession>A0A918T3M5</accession>